<evidence type="ECO:0000313" key="2">
    <source>
        <dbReference type="EMBL" id="PWE84260.1"/>
    </source>
</evidence>
<dbReference type="InterPro" id="IPR018958">
    <property type="entry name" value="Knr4/Smi1-like_dom"/>
</dbReference>
<evidence type="ECO:0000313" key="3">
    <source>
        <dbReference type="EMBL" id="RHI19808.1"/>
    </source>
</evidence>
<dbReference type="Proteomes" id="UP000245905">
    <property type="component" value="Unassembled WGS sequence"/>
</dbReference>
<evidence type="ECO:0000313" key="7">
    <source>
        <dbReference type="Proteomes" id="UP000285865"/>
    </source>
</evidence>
<dbReference type="Proteomes" id="UP000285865">
    <property type="component" value="Unassembled WGS sequence"/>
</dbReference>
<reference evidence="2 5" key="1">
    <citation type="submission" date="2014-09" db="EMBL/GenBank/DDBJ databases">
        <title>Butyrate-producing bacteria isolated from human gut.</title>
        <authorList>
            <person name="Zhang Q."/>
            <person name="Zhao L."/>
        </authorList>
    </citation>
    <scope>NUCLEOTIDE SEQUENCE [LARGE SCALE GENOMIC DNA]</scope>
    <source>
        <strain evidence="2 5">R22</strain>
    </source>
</reference>
<dbReference type="Gene3D" id="3.40.1580.10">
    <property type="entry name" value="SMI1/KNR4-like"/>
    <property type="match status" value="1"/>
</dbReference>
<evidence type="ECO:0000313" key="5">
    <source>
        <dbReference type="Proteomes" id="UP000245905"/>
    </source>
</evidence>
<dbReference type="Pfam" id="PF09346">
    <property type="entry name" value="SMI1_KNR4"/>
    <property type="match status" value="1"/>
</dbReference>
<dbReference type="AlphaFoldDB" id="A0A2U2EIB8"/>
<name>A0A2U2EIB8_9FIRM</name>
<reference evidence="6 7" key="2">
    <citation type="submission" date="2018-08" db="EMBL/GenBank/DDBJ databases">
        <title>A genome reference for cultivated species of the human gut microbiota.</title>
        <authorList>
            <person name="Zou Y."/>
            <person name="Xue W."/>
            <person name="Luo G."/>
        </authorList>
    </citation>
    <scope>NUCLEOTIDE SEQUENCE [LARGE SCALE GENOMIC DNA]</scope>
    <source>
        <strain evidence="4 6">AF38-24</strain>
        <strain evidence="3 7">AM16-11</strain>
    </source>
</reference>
<feature type="domain" description="Knr4/Smi1-like" evidence="1">
    <location>
        <begin position="336"/>
        <end position="433"/>
    </location>
</feature>
<evidence type="ECO:0000313" key="6">
    <source>
        <dbReference type="Proteomes" id="UP000283297"/>
    </source>
</evidence>
<organism evidence="2 5">
    <name type="scientific">Agathobacter rectalis</name>
    <dbReference type="NCBI Taxonomy" id="39491"/>
    <lineage>
        <taxon>Bacteria</taxon>
        <taxon>Bacillati</taxon>
        <taxon>Bacillota</taxon>
        <taxon>Clostridia</taxon>
        <taxon>Lachnospirales</taxon>
        <taxon>Lachnospiraceae</taxon>
        <taxon>Agathobacter</taxon>
    </lineage>
</organism>
<proteinExistence type="predicted"/>
<sequence length="519" mass="60025">MVKAAKSYQQKYEKIMGESSEDELWSDIERDIAEFKKKVEFGKADGYFWNMYFNLLRSNRLMFAGINKAFITGDMAYMLNGIYQENRFNCIYGNRANSGGAQTINFIEVVIAYSCNDYKLLEKIMPFEAGPASYSYSAPYYNMVYAMTYHDDEVGKKAQAELSTFMEKKRTQFDLKLAKFFYDLYQKDVDEVNRGLQELCDLMGKCKWINEHIYGLDKDIQTLGKMVAIFIHGLYHIAMKFLEDSPLPDKIKMPEHKSFIKEYEEFNIEKNFPEPHNLINFDPIAKFINLSIKTEMIPEVSFSKSGRMYVNDGKRFEKTLFDNLQKNKALPFELKEEKYKLPAVYKEFICKYDGLSLENGCTFYSLEELDAMNKDLQVNIYQPDTVAVGDDGGDLVFLMKQEKEAKTVYLVDAGDYDLESPYRIIVDFNKWMEKGFEIEDIDGEDVRGVDYGDLYLIKMPKEGVKGLVTIKRAFNLEMSTGELLQKSKSLPTKLLSNITSSKANIIAEKIGMPGLFEIR</sequence>
<protein>
    <recommendedName>
        <fullName evidence="1">Knr4/Smi1-like domain-containing protein</fullName>
    </recommendedName>
</protein>
<evidence type="ECO:0000313" key="4">
    <source>
        <dbReference type="EMBL" id="RHL29195.1"/>
    </source>
</evidence>
<dbReference type="InterPro" id="IPR037883">
    <property type="entry name" value="Knr4/Smi1-like_sf"/>
</dbReference>
<accession>A0A2U2EIB8</accession>
<dbReference type="EMBL" id="QRON01000003">
    <property type="protein sequence ID" value="RHL29195.1"/>
    <property type="molecule type" value="Genomic_DNA"/>
</dbReference>
<dbReference type="SUPFAM" id="SSF160631">
    <property type="entry name" value="SMI1/KNR4-like"/>
    <property type="match status" value="1"/>
</dbReference>
<evidence type="ECO:0000259" key="1">
    <source>
        <dbReference type="Pfam" id="PF09346"/>
    </source>
</evidence>
<dbReference type="EMBL" id="JRFS01000009">
    <property type="protein sequence ID" value="PWE84260.1"/>
    <property type="molecule type" value="Genomic_DNA"/>
</dbReference>
<gene>
    <name evidence="4" type="ORF">DW028_07375</name>
    <name evidence="3" type="ORF">DW172_12085</name>
    <name evidence="2" type="ORF">LD38_04830</name>
</gene>
<dbReference type="EMBL" id="QRKN01000011">
    <property type="protein sequence ID" value="RHI19808.1"/>
    <property type="molecule type" value="Genomic_DNA"/>
</dbReference>
<comment type="caution">
    <text evidence="2">The sequence shown here is derived from an EMBL/GenBank/DDBJ whole genome shotgun (WGS) entry which is preliminary data.</text>
</comment>
<dbReference type="Proteomes" id="UP000283297">
    <property type="component" value="Unassembled WGS sequence"/>
</dbReference>
<dbReference type="RefSeq" id="WP_109257506.1">
    <property type="nucleotide sequence ID" value="NZ_JRFS01000009.1"/>
</dbReference>